<dbReference type="PROSITE" id="PS51208">
    <property type="entry name" value="AUTOTRANSPORTER"/>
    <property type="match status" value="1"/>
</dbReference>
<evidence type="ECO:0000259" key="1">
    <source>
        <dbReference type="PROSITE" id="PS51208"/>
    </source>
</evidence>
<dbReference type="InterPro" id="IPR036709">
    <property type="entry name" value="Autotransporte_beta_dom_sf"/>
</dbReference>
<evidence type="ECO:0000313" key="2">
    <source>
        <dbReference type="EMBL" id="SHK40212.1"/>
    </source>
</evidence>
<organism evidence="2 3">
    <name type="scientific">Selenomonas ruminantium</name>
    <dbReference type="NCBI Taxonomy" id="971"/>
    <lineage>
        <taxon>Bacteria</taxon>
        <taxon>Bacillati</taxon>
        <taxon>Bacillota</taxon>
        <taxon>Negativicutes</taxon>
        <taxon>Selenomonadales</taxon>
        <taxon>Selenomonadaceae</taxon>
        <taxon>Selenomonas</taxon>
    </lineage>
</organism>
<proteinExistence type="predicted"/>
<dbReference type="Gene3D" id="2.40.128.130">
    <property type="entry name" value="Autotransporter beta-domain"/>
    <property type="match status" value="1"/>
</dbReference>
<reference evidence="2 3" key="1">
    <citation type="submission" date="2016-11" db="EMBL/GenBank/DDBJ databases">
        <authorList>
            <person name="Jaros S."/>
            <person name="Januszkiewicz K."/>
            <person name="Wedrychowicz H."/>
        </authorList>
    </citation>
    <scope>NUCLEOTIDE SEQUENCE [LARGE SCALE GENOMIC DNA]</scope>
    <source>
        <strain evidence="2 3">HD4</strain>
    </source>
</reference>
<dbReference type="OrthoDB" id="1666947at2"/>
<dbReference type="Proteomes" id="UP000184263">
    <property type="component" value="Unassembled WGS sequence"/>
</dbReference>
<name>A0A1M6S601_SELRU</name>
<sequence>MSTKVFRGGTRSGDQRKVSAALALAVAIYLSGGSLALAAETSGASGSSSSSSSSGTGAQKNVVILKDADNKVTITAIAPDGATLNPVANTTGVTSLTITGGTWDGWYVMGGGYSTAADVDGYSLTLDGVKSSGSNIAFITGGWSSNSTVSNNVLTLQGDTSVTVTQGIIGGLGQNTNNNKVNIAGGTVNVSHYTTTLSGLVGGLSYGGDAKGNGVMISAGKVESNAIAGGYAQEGTGNTVSENAAFITGGTVGASSPTALVGGFATGDSTTVQGNDAALFGGTLTGGVVGGAAMGSGATVTNNTAKVAGGTFTGGSNSYTGSYIPGAIVGGAAYNGASATGNTVLLVGGTISGYVMGGVANAASGSIAASTASGNTVEISGTASTLDLSSARIYGSAIYSAGSISTTGAGGNNTLKLASQGVSAYNIHNFQNIVVDFSQLSATPMLTLTMGETLLGGAAFTKTGELASPVIGATGLIYPVLKNANGISGMSAESENWVAAGSYNYRFTADSNTINAEIYKQGSNSSTVDAEVTGDVYGGRAMVGTSSSDANTLAITAKVNGNAYGGYSLGGDAKGNQVTITGTTVTGNVYGGYSGSNGATTGNVITLKNATVGGSVYGGSGSTYTGNLLNISGVNTVAGTVGNFETIVLAADTAWNPGSTVLTANKFTNIGALDISQAVNLQAAADAGSMTLLASGTANDFASLSLRYYDGKTAQLTADNPSQIVKTVNNGNTDFGNGTVYSSTTNHTVSLDTANSAKNVIYTVAAGSAVISLANWDGTAAAVTGVTGSNIAVNTGSFAIPAASEQVILTASTDNFFGEVTGERAYTSGAFSTDVANGVNLAGTKYGGVKKSDDGKVLTYYAETAQLGTVNLANWNGTDASAVTAGWKAADTIAVNTDNMSNLPQANANILTKNDTMDFTNAVVSGANAYTSAAAFSESEQGDGKTGSTTLMGTKTGGVRVTEDKAALEYVAEKRTVNTIALGQTAFAGGSTVLTRSGASYDYAGAKLDSSNLAVSFDSPLNAAAGDTMTLLTANETLPEFVMPQSLQESSYTNAALAAASGITLDGTIGGSLAQSGNSITYTVAANTATGLTFGDVEWKDSGAILDHSTTLSNVSFEGANVNTANIKFTNLEAQEAEKSTILVSGFGSTVGTITGDEYQVGSGLKGKGKASLVGNDLVFTTETRTGATEAAHNTVMGAAAALAALSAGNDFVGAATDGLGLAANTGSDGVAVYAKMGGGTSRQETGSHVDAHTWNAILAAGHKNEKDSGTMEYGAFFEYGTGNYATHNGAERGDGSMHYTGGGLLTKWQAPAGLYVEGSVRGGSVKDDAKNVMRDAAGNPYSYKTSAGYWGMHLGVGKEIALGTDSSLDVYGKYFFNRRQGVAFDAAGNHYDLDAVSSKVLRLGGRYTLKREHWNFYGGLAYEYEFGGEASGRVDGAAIRSADIGGGSVFGEIGAKLLPTDTSRWGLDINLTGFAGKKRGVSGGVSLAYMF</sequence>
<dbReference type="RefSeq" id="WP_073088257.1">
    <property type="nucleotide sequence ID" value="NZ_FRBC01000003.1"/>
</dbReference>
<gene>
    <name evidence="2" type="ORF">SAMN05216582_103136</name>
</gene>
<dbReference type="SUPFAM" id="SSF103515">
    <property type="entry name" value="Autotransporter"/>
    <property type="match status" value="1"/>
</dbReference>
<feature type="domain" description="Autotransporter" evidence="1">
    <location>
        <begin position="1226"/>
        <end position="1492"/>
    </location>
</feature>
<evidence type="ECO:0000313" key="3">
    <source>
        <dbReference type="Proteomes" id="UP000184263"/>
    </source>
</evidence>
<accession>A0A1M6S601</accession>
<dbReference type="EMBL" id="FRBC01000003">
    <property type="protein sequence ID" value="SHK40212.1"/>
    <property type="molecule type" value="Genomic_DNA"/>
</dbReference>
<dbReference type="InterPro" id="IPR005546">
    <property type="entry name" value="Autotransporte_beta"/>
</dbReference>
<protein>
    <recommendedName>
        <fullName evidence="1">Autotransporter domain-containing protein</fullName>
    </recommendedName>
</protein>